<evidence type="ECO:0000256" key="1">
    <source>
        <dbReference type="ARBA" id="ARBA00022741"/>
    </source>
</evidence>
<evidence type="ECO:0000256" key="3">
    <source>
        <dbReference type="SAM" id="MobiDB-lite"/>
    </source>
</evidence>
<dbReference type="GO" id="GO:0097527">
    <property type="term" value="P:necroptotic signaling pathway"/>
    <property type="evidence" value="ECO:0007669"/>
    <property type="project" value="TreeGrafter"/>
</dbReference>
<sequence>MTDTSWKRVGTAWSSLVGGRHSPRTKNQAKQEDAVLDIRASLETLKNDEQGLNSDPRYDLPSLELDDREAPLTPVSRTTSKYDSTSTGTATIPPHGPASESATNNSVNATISKPRRRPPVNDVYASLQSEMFTPTSNLKFETFQTTKGLLPFRPSPSVRRHSSAEWPWTTSSAESSRSPTPRGSCDYSLGGNTPSPPLPRPLPPYSANASAVNLPSPPPVGTRLANKRSNIDDSESVRANLNLVHLVRIIQDVVSQKASYQALLRISPEDAQMVLDLLQNALDKGVLGEEGDRTALLHAMMRLSKKMGLLPRCLVLSREDVAREEYPRAAGHFSEVFKGRFLGRAVAMKVLKVYQHKDVDRILKVFYRETLIWSQLSHENLLPFYGILQPYENDGRLCFVSPWMENGNVREYVCEHPEANLLLLMTDVLRGIEYLHSEGIVHSDLKGDNILITPSSRACLADFGLSRIIDSKALSYAFTCSTTQQGGTPRWQAPELLDPESESHIEASKESDMYSFGGICYEVLTGKVPFYEYPRDATVCLKVMGGRTPSRPSPSVNTGSEAILDLVWPIMQTCWLREPAKRPTAAELLARDPFLRVSGNGMPPGSDMCNGDLWRGLELEALQFRSTVPGVHVDEEMMEYLTGLLQSTGACLS</sequence>
<dbReference type="GO" id="GO:0004672">
    <property type="term" value="F:protein kinase activity"/>
    <property type="evidence" value="ECO:0007669"/>
    <property type="project" value="InterPro"/>
</dbReference>
<keyword evidence="5" id="KW-0808">Transferase</keyword>
<dbReference type="PROSITE" id="PS00108">
    <property type="entry name" value="PROTEIN_KINASE_ST"/>
    <property type="match status" value="1"/>
</dbReference>
<dbReference type="GO" id="GO:0005524">
    <property type="term" value="F:ATP binding"/>
    <property type="evidence" value="ECO:0007669"/>
    <property type="project" value="UniProtKB-KW"/>
</dbReference>
<evidence type="ECO:0000313" key="6">
    <source>
        <dbReference type="Proteomes" id="UP000307440"/>
    </source>
</evidence>
<gene>
    <name evidence="5" type="ORF">FA15DRAFT_633719</name>
</gene>
<dbReference type="AlphaFoldDB" id="A0A5C3L8V7"/>
<dbReference type="SMART" id="SM00220">
    <property type="entry name" value="S_TKc"/>
    <property type="match status" value="1"/>
</dbReference>
<dbReference type="Proteomes" id="UP000307440">
    <property type="component" value="Unassembled WGS sequence"/>
</dbReference>
<evidence type="ECO:0000259" key="4">
    <source>
        <dbReference type="PROSITE" id="PS50011"/>
    </source>
</evidence>
<dbReference type="EMBL" id="ML210155">
    <property type="protein sequence ID" value="TFK28486.1"/>
    <property type="molecule type" value="Genomic_DNA"/>
</dbReference>
<dbReference type="InterPro" id="IPR008271">
    <property type="entry name" value="Ser/Thr_kinase_AS"/>
</dbReference>
<dbReference type="InterPro" id="IPR000719">
    <property type="entry name" value="Prot_kinase_dom"/>
</dbReference>
<dbReference type="PANTHER" id="PTHR44329">
    <property type="entry name" value="SERINE/THREONINE-PROTEIN KINASE TNNI3K-RELATED"/>
    <property type="match status" value="1"/>
</dbReference>
<dbReference type="InterPro" id="IPR051681">
    <property type="entry name" value="Ser/Thr_Kinases-Pseudokinases"/>
</dbReference>
<dbReference type="OrthoDB" id="4062651at2759"/>
<protein>
    <submittedName>
        <fullName evidence="5">Kinase-like protein</fullName>
    </submittedName>
</protein>
<keyword evidence="1" id="KW-0547">Nucleotide-binding</keyword>
<keyword evidence="5" id="KW-0418">Kinase</keyword>
<name>A0A5C3L8V7_COPMA</name>
<feature type="region of interest" description="Disordered" evidence="3">
    <location>
        <begin position="149"/>
        <end position="220"/>
    </location>
</feature>
<proteinExistence type="predicted"/>
<keyword evidence="6" id="KW-1185">Reference proteome</keyword>
<feature type="region of interest" description="Disordered" evidence="3">
    <location>
        <begin position="1"/>
        <end position="120"/>
    </location>
</feature>
<dbReference type="InterPro" id="IPR011009">
    <property type="entry name" value="Kinase-like_dom_sf"/>
</dbReference>
<dbReference type="PROSITE" id="PS50011">
    <property type="entry name" value="PROTEIN_KINASE_DOM"/>
    <property type="match status" value="1"/>
</dbReference>
<dbReference type="SUPFAM" id="SSF56112">
    <property type="entry name" value="Protein kinase-like (PK-like)"/>
    <property type="match status" value="1"/>
</dbReference>
<feature type="compositionally biased region" description="Polar residues" evidence="3">
    <location>
        <begin position="75"/>
        <end position="90"/>
    </location>
</feature>
<feature type="compositionally biased region" description="Polar residues" evidence="3">
    <location>
        <begin position="100"/>
        <end position="111"/>
    </location>
</feature>
<dbReference type="Gene3D" id="1.10.510.10">
    <property type="entry name" value="Transferase(Phosphotransferase) domain 1"/>
    <property type="match status" value="1"/>
</dbReference>
<feature type="domain" description="Protein kinase" evidence="4">
    <location>
        <begin position="322"/>
        <end position="595"/>
    </location>
</feature>
<accession>A0A5C3L8V7</accession>
<evidence type="ECO:0000313" key="5">
    <source>
        <dbReference type="EMBL" id="TFK28486.1"/>
    </source>
</evidence>
<feature type="compositionally biased region" description="Polar residues" evidence="3">
    <location>
        <begin position="168"/>
        <end position="181"/>
    </location>
</feature>
<dbReference type="PANTHER" id="PTHR44329:SF298">
    <property type="entry name" value="MIXED LINEAGE KINASE DOMAIN-LIKE PROTEIN"/>
    <property type="match status" value="1"/>
</dbReference>
<feature type="compositionally biased region" description="Pro residues" evidence="3">
    <location>
        <begin position="194"/>
        <end position="204"/>
    </location>
</feature>
<dbReference type="Pfam" id="PF00069">
    <property type="entry name" value="Pkinase"/>
    <property type="match status" value="1"/>
</dbReference>
<evidence type="ECO:0000256" key="2">
    <source>
        <dbReference type="ARBA" id="ARBA00022840"/>
    </source>
</evidence>
<keyword evidence="2" id="KW-0067">ATP-binding</keyword>
<dbReference type="STRING" id="230819.A0A5C3L8V7"/>
<reference evidence="5 6" key="1">
    <citation type="journal article" date="2019" name="Nat. Ecol. Evol.">
        <title>Megaphylogeny resolves global patterns of mushroom evolution.</title>
        <authorList>
            <person name="Varga T."/>
            <person name="Krizsan K."/>
            <person name="Foldi C."/>
            <person name="Dima B."/>
            <person name="Sanchez-Garcia M."/>
            <person name="Sanchez-Ramirez S."/>
            <person name="Szollosi G.J."/>
            <person name="Szarkandi J.G."/>
            <person name="Papp V."/>
            <person name="Albert L."/>
            <person name="Andreopoulos W."/>
            <person name="Angelini C."/>
            <person name="Antonin V."/>
            <person name="Barry K.W."/>
            <person name="Bougher N.L."/>
            <person name="Buchanan P."/>
            <person name="Buyck B."/>
            <person name="Bense V."/>
            <person name="Catcheside P."/>
            <person name="Chovatia M."/>
            <person name="Cooper J."/>
            <person name="Damon W."/>
            <person name="Desjardin D."/>
            <person name="Finy P."/>
            <person name="Geml J."/>
            <person name="Haridas S."/>
            <person name="Hughes K."/>
            <person name="Justo A."/>
            <person name="Karasinski D."/>
            <person name="Kautmanova I."/>
            <person name="Kiss B."/>
            <person name="Kocsube S."/>
            <person name="Kotiranta H."/>
            <person name="LaButti K.M."/>
            <person name="Lechner B.E."/>
            <person name="Liimatainen K."/>
            <person name="Lipzen A."/>
            <person name="Lukacs Z."/>
            <person name="Mihaltcheva S."/>
            <person name="Morgado L.N."/>
            <person name="Niskanen T."/>
            <person name="Noordeloos M.E."/>
            <person name="Ohm R.A."/>
            <person name="Ortiz-Santana B."/>
            <person name="Ovrebo C."/>
            <person name="Racz N."/>
            <person name="Riley R."/>
            <person name="Savchenko A."/>
            <person name="Shiryaev A."/>
            <person name="Soop K."/>
            <person name="Spirin V."/>
            <person name="Szebenyi C."/>
            <person name="Tomsovsky M."/>
            <person name="Tulloss R.E."/>
            <person name="Uehling J."/>
            <person name="Grigoriev I.V."/>
            <person name="Vagvolgyi C."/>
            <person name="Papp T."/>
            <person name="Martin F.M."/>
            <person name="Miettinen O."/>
            <person name="Hibbett D.S."/>
            <person name="Nagy L.G."/>
        </authorList>
    </citation>
    <scope>NUCLEOTIDE SEQUENCE [LARGE SCALE GENOMIC DNA]</scope>
    <source>
        <strain evidence="5 6">CBS 121175</strain>
    </source>
</reference>
<organism evidence="5 6">
    <name type="scientific">Coprinopsis marcescibilis</name>
    <name type="common">Agaric fungus</name>
    <name type="synonym">Psathyrella marcescibilis</name>
    <dbReference type="NCBI Taxonomy" id="230819"/>
    <lineage>
        <taxon>Eukaryota</taxon>
        <taxon>Fungi</taxon>
        <taxon>Dikarya</taxon>
        <taxon>Basidiomycota</taxon>
        <taxon>Agaricomycotina</taxon>
        <taxon>Agaricomycetes</taxon>
        <taxon>Agaricomycetidae</taxon>
        <taxon>Agaricales</taxon>
        <taxon>Agaricineae</taxon>
        <taxon>Psathyrellaceae</taxon>
        <taxon>Coprinopsis</taxon>
    </lineage>
</organism>